<name>B9RQH2_RICCO</name>
<dbReference type="PROSITE" id="PS50297">
    <property type="entry name" value="ANK_REP_REGION"/>
    <property type="match status" value="4"/>
</dbReference>
<dbReference type="PANTHER" id="PTHR24186:SF38">
    <property type="entry name" value="ANKYRIN REPEAT FAMILY PROTEIN"/>
    <property type="match status" value="1"/>
</dbReference>
<feature type="repeat" description="ANK" evidence="7">
    <location>
        <begin position="202"/>
        <end position="224"/>
    </location>
</feature>
<organism evidence="11 12">
    <name type="scientific">Ricinus communis</name>
    <name type="common">Castor bean</name>
    <dbReference type="NCBI Taxonomy" id="3988"/>
    <lineage>
        <taxon>Eukaryota</taxon>
        <taxon>Viridiplantae</taxon>
        <taxon>Streptophyta</taxon>
        <taxon>Embryophyta</taxon>
        <taxon>Tracheophyta</taxon>
        <taxon>Spermatophyta</taxon>
        <taxon>Magnoliopsida</taxon>
        <taxon>eudicotyledons</taxon>
        <taxon>Gunneridae</taxon>
        <taxon>Pentapetalae</taxon>
        <taxon>rosids</taxon>
        <taxon>fabids</taxon>
        <taxon>Malpighiales</taxon>
        <taxon>Euphorbiaceae</taxon>
        <taxon>Acalyphoideae</taxon>
        <taxon>Acalypheae</taxon>
        <taxon>Ricinus</taxon>
    </lineage>
</organism>
<dbReference type="Gene3D" id="1.25.40.20">
    <property type="entry name" value="Ankyrin repeat-containing domain"/>
    <property type="match status" value="2"/>
</dbReference>
<dbReference type="Pfam" id="PF00023">
    <property type="entry name" value="Ank"/>
    <property type="match status" value="1"/>
</dbReference>
<keyword evidence="4 9" id="KW-1133">Transmembrane helix</keyword>
<dbReference type="STRING" id="3988.B9RQH2"/>
<evidence type="ECO:0000256" key="9">
    <source>
        <dbReference type="SAM" id="Phobius"/>
    </source>
</evidence>
<dbReference type="EMBL" id="EQ973801">
    <property type="protein sequence ID" value="EEF46411.1"/>
    <property type="molecule type" value="Genomic_DNA"/>
</dbReference>
<feature type="transmembrane region" description="Helical" evidence="9">
    <location>
        <begin position="561"/>
        <end position="583"/>
    </location>
</feature>
<dbReference type="PANTHER" id="PTHR24186">
    <property type="entry name" value="PROTEIN PHOSPHATASE 1 REGULATORY SUBUNIT"/>
    <property type="match status" value="1"/>
</dbReference>
<keyword evidence="5 7" id="KW-0040">ANK repeat</keyword>
<evidence type="ECO:0000256" key="4">
    <source>
        <dbReference type="ARBA" id="ARBA00022989"/>
    </source>
</evidence>
<sequence length="648" mass="72984">MDARLVEAIVEDKREIFNELVEEDKAVLEPRTIDTWNTVLHLASIHGRVELAKKITECCPYMAAAENKKGDTPFHEACRRGNLEMLRLLLAVNAEAGYAANAENHSPLFLACIHGHLELVKLLLKRPELVQVDGFDQTYLRDALWQADIGIVEALVNELPTLAEKGDREGNSALHNACIKGDLDMVRLLLHRGSTDGWYNIYGYTPVHLAVKSGNVEIVQHFLEVLPSNFLMLSSNGESVFHLATRYGRNDVFFYLVHKLSSNDHIMHLLQSKDGKGNTILHLACDVNYKIAEYFIQEKIVEVNAQNNMEFTALDILDNSAGSGEERRALETLLIEAGGKRCADINVKELVYNKYHSQPLLTSRRKFQAFIKPKRSAEMKDNNVNGVVSNYDSRPTLTRSLHNRAFSEPESRLLQTPLFSSTDGSDRSRRGSSKAKRTTSLDHHKQRQENNPKRSTRKMEFSNLEKMQQEALQNARSTIILVATLIATVTFTAGINPPGGVYQDGPMKGKSTAVKTIAFKVFAVTNTSALFTSLAVVLILVRIIPFRREVQIRIIKIADRIMLVAVSFMGTCYLAATWLIMSYGRGIEWMPVTVLLLGASILGSVFIAIYVMLDDQKLRKRQWQGKSGRERDMDSDVESNYERGYYSF</sequence>
<feature type="repeat" description="ANK" evidence="7">
    <location>
        <begin position="103"/>
        <end position="126"/>
    </location>
</feature>
<evidence type="ECO:0000256" key="1">
    <source>
        <dbReference type="ARBA" id="ARBA00004141"/>
    </source>
</evidence>
<evidence type="ECO:0000256" key="3">
    <source>
        <dbReference type="ARBA" id="ARBA00022737"/>
    </source>
</evidence>
<feature type="transmembrane region" description="Helical" evidence="9">
    <location>
        <begin position="517"/>
        <end position="541"/>
    </location>
</feature>
<evidence type="ECO:0000259" key="10">
    <source>
        <dbReference type="Pfam" id="PF13962"/>
    </source>
</evidence>
<dbReference type="Pfam" id="PF13962">
    <property type="entry name" value="PGG"/>
    <property type="match status" value="1"/>
</dbReference>
<comment type="subcellular location">
    <subcellularLocation>
        <location evidence="1">Membrane</location>
        <topology evidence="1">Multi-pass membrane protein</topology>
    </subcellularLocation>
</comment>
<dbReference type="InterPro" id="IPR002110">
    <property type="entry name" value="Ankyrin_rpt"/>
</dbReference>
<dbReference type="InterPro" id="IPR026961">
    <property type="entry name" value="PGG_dom"/>
</dbReference>
<evidence type="ECO:0000256" key="5">
    <source>
        <dbReference type="ARBA" id="ARBA00023043"/>
    </source>
</evidence>
<dbReference type="GO" id="GO:0005886">
    <property type="term" value="C:plasma membrane"/>
    <property type="evidence" value="ECO:0000318"/>
    <property type="project" value="GO_Central"/>
</dbReference>
<dbReference type="SMART" id="SM00248">
    <property type="entry name" value="ANK"/>
    <property type="match status" value="8"/>
</dbReference>
<dbReference type="Proteomes" id="UP000008311">
    <property type="component" value="Unassembled WGS sequence"/>
</dbReference>
<keyword evidence="6 9" id="KW-0472">Membrane</keyword>
<evidence type="ECO:0000313" key="11">
    <source>
        <dbReference type="EMBL" id="EEF46411.1"/>
    </source>
</evidence>
<evidence type="ECO:0000256" key="6">
    <source>
        <dbReference type="ARBA" id="ARBA00023136"/>
    </source>
</evidence>
<proteinExistence type="predicted"/>
<protein>
    <submittedName>
        <fullName evidence="11">Ankyrin repeat-containing protein, putative</fullName>
    </submittedName>
</protein>
<keyword evidence="12" id="KW-1185">Reference proteome</keyword>
<keyword evidence="2 9" id="KW-0812">Transmembrane</keyword>
<keyword evidence="3" id="KW-0677">Repeat</keyword>
<evidence type="ECO:0000256" key="8">
    <source>
        <dbReference type="SAM" id="MobiDB-lite"/>
    </source>
</evidence>
<evidence type="ECO:0000256" key="2">
    <source>
        <dbReference type="ARBA" id="ARBA00022692"/>
    </source>
</evidence>
<feature type="repeat" description="ANK" evidence="7">
    <location>
        <begin position="69"/>
        <end position="101"/>
    </location>
</feature>
<feature type="repeat" description="ANK" evidence="7">
    <location>
        <begin position="169"/>
        <end position="194"/>
    </location>
</feature>
<gene>
    <name evidence="11" type="ORF">RCOM_1491310</name>
</gene>
<dbReference type="Pfam" id="PF12796">
    <property type="entry name" value="Ank_2"/>
    <property type="match status" value="2"/>
</dbReference>
<evidence type="ECO:0000256" key="7">
    <source>
        <dbReference type="PROSITE-ProRule" id="PRU00023"/>
    </source>
</evidence>
<feature type="domain" description="PGG" evidence="10">
    <location>
        <begin position="470"/>
        <end position="579"/>
    </location>
</feature>
<evidence type="ECO:0000313" key="12">
    <source>
        <dbReference type="Proteomes" id="UP000008311"/>
    </source>
</evidence>
<dbReference type="InParanoid" id="B9RQH2"/>
<dbReference type="AlphaFoldDB" id="B9RQH2"/>
<dbReference type="PROSITE" id="PS50088">
    <property type="entry name" value="ANK_REPEAT"/>
    <property type="match status" value="4"/>
</dbReference>
<dbReference type="InterPro" id="IPR036770">
    <property type="entry name" value="Ankyrin_rpt-contain_sf"/>
</dbReference>
<feature type="compositionally biased region" description="Basic and acidic residues" evidence="8">
    <location>
        <begin position="439"/>
        <end position="458"/>
    </location>
</feature>
<feature type="transmembrane region" description="Helical" evidence="9">
    <location>
        <begin position="477"/>
        <end position="497"/>
    </location>
</feature>
<dbReference type="SUPFAM" id="SSF48403">
    <property type="entry name" value="Ankyrin repeat"/>
    <property type="match status" value="2"/>
</dbReference>
<accession>B9RQH2</accession>
<feature type="transmembrane region" description="Helical" evidence="9">
    <location>
        <begin position="589"/>
        <end position="613"/>
    </location>
</feature>
<feature type="region of interest" description="Disordered" evidence="8">
    <location>
        <begin position="404"/>
        <end position="458"/>
    </location>
</feature>
<dbReference type="eggNOG" id="KOG0504">
    <property type="taxonomic scope" value="Eukaryota"/>
</dbReference>
<reference evidence="12" key="1">
    <citation type="journal article" date="2010" name="Nat. Biotechnol.">
        <title>Draft genome sequence of the oilseed species Ricinus communis.</title>
        <authorList>
            <person name="Chan A.P."/>
            <person name="Crabtree J."/>
            <person name="Zhao Q."/>
            <person name="Lorenzi H."/>
            <person name="Orvis J."/>
            <person name="Puiu D."/>
            <person name="Melake-Berhan A."/>
            <person name="Jones K.M."/>
            <person name="Redman J."/>
            <person name="Chen G."/>
            <person name="Cahoon E.B."/>
            <person name="Gedil M."/>
            <person name="Stanke M."/>
            <person name="Haas B.J."/>
            <person name="Wortman J.R."/>
            <person name="Fraser-Liggett C.M."/>
            <person name="Ravel J."/>
            <person name="Rabinowicz P.D."/>
        </authorList>
    </citation>
    <scope>NUCLEOTIDE SEQUENCE [LARGE SCALE GENOMIC DNA]</scope>
    <source>
        <strain evidence="12">cv. Hale</strain>
    </source>
</reference>